<evidence type="ECO:0000256" key="1">
    <source>
        <dbReference type="SAM" id="SignalP"/>
    </source>
</evidence>
<dbReference type="EMBL" id="WNWM01000002">
    <property type="protein sequence ID" value="MUI12280.1"/>
    <property type="molecule type" value="Genomic_DNA"/>
</dbReference>
<comment type="caution">
    <text evidence="2">The sequence shown here is derived from an EMBL/GenBank/DDBJ whole genome shotgun (WGS) entry which is preliminary data.</text>
</comment>
<proteinExistence type="predicted"/>
<protein>
    <submittedName>
        <fullName evidence="2">Uncharacterized protein</fullName>
    </submittedName>
</protein>
<feature type="signal peptide" evidence="1">
    <location>
        <begin position="1"/>
        <end position="24"/>
    </location>
</feature>
<sequence length="185" mass="18116">MKNIPGNAASRFAGHPALPRIALAACVLLAGCAGTQGGSGVADNAGMATGHAEGRSDGAGIAATATGTTDTTRIGTEGCPGIGSDAPRPGEPGCPPAGQDAAMQRLQGVVQQIEWIPVREAEIGVSGALGAAAAGGIVPGMGAPGGYRITLRTDDGSVQSVVVATQPDFNVGERVTYSNGAIARQ</sequence>
<dbReference type="RefSeq" id="WP_155708252.1">
    <property type="nucleotide sequence ID" value="NZ_BMWU01000034.1"/>
</dbReference>
<evidence type="ECO:0000313" key="3">
    <source>
        <dbReference type="Proteomes" id="UP000431684"/>
    </source>
</evidence>
<name>A0A6I3XCK8_9BURK</name>
<feature type="chain" id="PRO_5026315957" evidence="1">
    <location>
        <begin position="25"/>
        <end position="185"/>
    </location>
</feature>
<accession>A0A6I3XCK8</accession>
<dbReference type="Proteomes" id="UP000431684">
    <property type="component" value="Unassembled WGS sequence"/>
</dbReference>
<dbReference type="AlphaFoldDB" id="A0A6I3XCK8"/>
<gene>
    <name evidence="2" type="ORF">GJV26_07285</name>
</gene>
<reference evidence="2 3" key="1">
    <citation type="submission" date="2019-11" db="EMBL/GenBank/DDBJ databases">
        <title>Draft Genome Sequences of Six Type Strains of the Genus Massilia.</title>
        <authorList>
            <person name="Miess H."/>
            <person name="Frediansyah A."/>
            <person name="Goeker M."/>
            <person name="Gross H."/>
        </authorList>
    </citation>
    <scope>NUCLEOTIDE SEQUENCE [LARGE SCALE GENOMIC DNA]</scope>
    <source>
        <strain evidence="2 3">DSM 17513</strain>
    </source>
</reference>
<organism evidence="2 3">
    <name type="scientific">Pseudoduganella dura</name>
    <dbReference type="NCBI Taxonomy" id="321982"/>
    <lineage>
        <taxon>Bacteria</taxon>
        <taxon>Pseudomonadati</taxon>
        <taxon>Pseudomonadota</taxon>
        <taxon>Betaproteobacteria</taxon>
        <taxon>Burkholderiales</taxon>
        <taxon>Oxalobacteraceae</taxon>
        <taxon>Telluria group</taxon>
        <taxon>Pseudoduganella</taxon>
    </lineage>
</organism>
<evidence type="ECO:0000313" key="2">
    <source>
        <dbReference type="EMBL" id="MUI12280.1"/>
    </source>
</evidence>
<keyword evidence="3" id="KW-1185">Reference proteome</keyword>
<dbReference type="OrthoDB" id="8704469at2"/>
<dbReference type="PROSITE" id="PS51257">
    <property type="entry name" value="PROKAR_LIPOPROTEIN"/>
    <property type="match status" value="1"/>
</dbReference>
<keyword evidence="1" id="KW-0732">Signal</keyword>